<feature type="region of interest" description="Disordered" evidence="1">
    <location>
        <begin position="96"/>
        <end position="407"/>
    </location>
</feature>
<feature type="compositionally biased region" description="Basic and acidic residues" evidence="1">
    <location>
        <begin position="390"/>
        <end position="401"/>
    </location>
</feature>
<feature type="compositionally biased region" description="Polar residues" evidence="1">
    <location>
        <begin position="96"/>
        <end position="105"/>
    </location>
</feature>
<keyword evidence="3" id="KW-1185">Reference proteome</keyword>
<evidence type="ECO:0000313" key="3">
    <source>
        <dbReference type="Proteomes" id="UP000037510"/>
    </source>
</evidence>
<feature type="compositionally biased region" description="Basic and acidic residues" evidence="1">
    <location>
        <begin position="264"/>
        <end position="357"/>
    </location>
</feature>
<dbReference type="EMBL" id="JTDY01005051">
    <property type="protein sequence ID" value="KOB67423.1"/>
    <property type="molecule type" value="Genomic_DNA"/>
</dbReference>
<name>A0A0L7KW12_OPEBR</name>
<feature type="compositionally biased region" description="Basic and acidic residues" evidence="1">
    <location>
        <begin position="143"/>
        <end position="153"/>
    </location>
</feature>
<feature type="compositionally biased region" description="Polar residues" evidence="1">
    <location>
        <begin position="41"/>
        <end position="52"/>
    </location>
</feature>
<feature type="compositionally biased region" description="Low complexity" evidence="1">
    <location>
        <begin position="106"/>
        <end position="124"/>
    </location>
</feature>
<feature type="compositionally biased region" description="Polar residues" evidence="1">
    <location>
        <begin position="206"/>
        <end position="218"/>
    </location>
</feature>
<feature type="compositionally biased region" description="Polar residues" evidence="1">
    <location>
        <begin position="154"/>
        <end position="173"/>
    </location>
</feature>
<comment type="caution">
    <text evidence="2">The sequence shown here is derived from an EMBL/GenBank/DDBJ whole genome shotgun (WGS) entry which is preliminary data.</text>
</comment>
<feature type="compositionally biased region" description="Polar residues" evidence="1">
    <location>
        <begin position="133"/>
        <end position="142"/>
    </location>
</feature>
<feature type="compositionally biased region" description="Polar residues" evidence="1">
    <location>
        <begin position="18"/>
        <end position="33"/>
    </location>
</feature>
<gene>
    <name evidence="2" type="ORF">OBRU01_19831</name>
</gene>
<accession>A0A0L7KW12</accession>
<dbReference type="AlphaFoldDB" id="A0A0L7KW12"/>
<reference evidence="2 3" key="1">
    <citation type="journal article" date="2015" name="Genome Biol. Evol.">
        <title>The genome of winter moth (Operophtera brumata) provides a genomic perspective on sexual dimorphism and phenology.</title>
        <authorList>
            <person name="Derks M.F."/>
            <person name="Smit S."/>
            <person name="Salis L."/>
            <person name="Schijlen E."/>
            <person name="Bossers A."/>
            <person name="Mateman C."/>
            <person name="Pijl A.S."/>
            <person name="de Ridder D."/>
            <person name="Groenen M.A."/>
            <person name="Visser M.E."/>
            <person name="Megens H.J."/>
        </authorList>
    </citation>
    <scope>NUCLEOTIDE SEQUENCE [LARGE SCALE GENOMIC DNA]</scope>
    <source>
        <strain evidence="2">WM2013NL</strain>
        <tissue evidence="2">Head and thorax</tissue>
    </source>
</reference>
<sequence>MNSALKPVLASAGVPQPAGQSSPAKGNVPNVNHASVGHPQGAQNSLNHGTSSNNLAVQNLTQHVPAPQVPPHAVPSMAPVTPNMAQMAQVMSNHGNLSHVNQNSGPAAPVVAASPSKAPSTSSPLSLVAEKANASQPLALTRSTDKPEKKEPDSTGQPNGTVDSPKSASNTPVTLKALNPEANKDKLDIAKTSPSTTKPPEKPLTAPSTPQKPESANPATPAGVPTQAKMAPTTEPSEKTPSKPAEPKPAPIVDVAPTQSDSKPVPEAKNSEPSPPEKEKAPTPPKQEPRAETPKTEPVKAEEKKEVPEKPSTEEKPKEEIKEKPEALKDTVDPLVKVVEKEKVEPKKFEPKKEPKPKSTLKLATVTPPLRKRRQASPAKGGDGPTPAKKAAEESTPDARTKRNRTK</sequence>
<feature type="non-terminal residue" evidence="2">
    <location>
        <position position="407"/>
    </location>
</feature>
<dbReference type="Proteomes" id="UP000037510">
    <property type="component" value="Unassembled WGS sequence"/>
</dbReference>
<dbReference type="STRING" id="104452.A0A0L7KW12"/>
<evidence type="ECO:0000313" key="2">
    <source>
        <dbReference type="EMBL" id="KOB67423.1"/>
    </source>
</evidence>
<evidence type="ECO:0000256" key="1">
    <source>
        <dbReference type="SAM" id="MobiDB-lite"/>
    </source>
</evidence>
<protein>
    <submittedName>
        <fullName evidence="2">Putative sporozoite surface protein</fullName>
    </submittedName>
</protein>
<proteinExistence type="predicted"/>
<organism evidence="2 3">
    <name type="scientific">Operophtera brumata</name>
    <name type="common">Winter moth</name>
    <name type="synonym">Phalaena brumata</name>
    <dbReference type="NCBI Taxonomy" id="104452"/>
    <lineage>
        <taxon>Eukaryota</taxon>
        <taxon>Metazoa</taxon>
        <taxon>Ecdysozoa</taxon>
        <taxon>Arthropoda</taxon>
        <taxon>Hexapoda</taxon>
        <taxon>Insecta</taxon>
        <taxon>Pterygota</taxon>
        <taxon>Neoptera</taxon>
        <taxon>Endopterygota</taxon>
        <taxon>Lepidoptera</taxon>
        <taxon>Glossata</taxon>
        <taxon>Ditrysia</taxon>
        <taxon>Geometroidea</taxon>
        <taxon>Geometridae</taxon>
        <taxon>Larentiinae</taxon>
        <taxon>Operophtera</taxon>
    </lineage>
</organism>
<feature type="region of interest" description="Disordered" evidence="1">
    <location>
        <begin position="1"/>
        <end position="52"/>
    </location>
</feature>
<dbReference type="PRINTS" id="PR01217">
    <property type="entry name" value="PRICHEXTENSN"/>
</dbReference>